<dbReference type="InterPro" id="IPR004358">
    <property type="entry name" value="Sig_transdc_His_kin-like_C"/>
</dbReference>
<comment type="catalytic activity">
    <reaction evidence="1 14">
        <text>ATP + protein L-histidine = ADP + protein N-phospho-L-histidine.</text>
        <dbReference type="EC" id="2.7.13.3"/>
    </reaction>
</comment>
<feature type="domain" description="HAMP" evidence="17">
    <location>
        <begin position="204"/>
        <end position="257"/>
    </location>
</feature>
<keyword evidence="3 14" id="KW-1003">Cell membrane</keyword>
<dbReference type="Pfam" id="PF02518">
    <property type="entry name" value="HATPase_c"/>
    <property type="match status" value="1"/>
</dbReference>
<evidence type="ECO:0000256" key="15">
    <source>
        <dbReference type="SAM" id="MobiDB-lite"/>
    </source>
</evidence>
<proteinExistence type="predicted"/>
<dbReference type="AlphaFoldDB" id="A0A246JHV0"/>
<evidence type="ECO:0000313" key="19">
    <source>
        <dbReference type="Proteomes" id="UP000197468"/>
    </source>
</evidence>
<evidence type="ECO:0000256" key="3">
    <source>
        <dbReference type="ARBA" id="ARBA00022475"/>
    </source>
</evidence>
<dbReference type="SMART" id="SM00387">
    <property type="entry name" value="HATPase_c"/>
    <property type="match status" value="1"/>
</dbReference>
<dbReference type="RefSeq" id="WP_088384271.1">
    <property type="nucleotide sequence ID" value="NZ_NIOF01000002.1"/>
</dbReference>
<evidence type="ECO:0000313" key="18">
    <source>
        <dbReference type="EMBL" id="OWQ92238.1"/>
    </source>
</evidence>
<keyword evidence="10 14" id="KW-0067">ATP-binding</keyword>
<keyword evidence="5" id="KW-0597">Phosphoprotein</keyword>
<evidence type="ECO:0000256" key="11">
    <source>
        <dbReference type="ARBA" id="ARBA00022989"/>
    </source>
</evidence>
<dbReference type="CDD" id="cd06225">
    <property type="entry name" value="HAMP"/>
    <property type="match status" value="1"/>
</dbReference>
<dbReference type="SUPFAM" id="SSF47384">
    <property type="entry name" value="Homodimeric domain of signal transducing histidine kinase"/>
    <property type="match status" value="1"/>
</dbReference>
<keyword evidence="19" id="KW-1185">Reference proteome</keyword>
<accession>A0A246JHV0</accession>
<evidence type="ECO:0000256" key="7">
    <source>
        <dbReference type="ARBA" id="ARBA00022692"/>
    </source>
</evidence>
<dbReference type="SMART" id="SM00304">
    <property type="entry name" value="HAMP"/>
    <property type="match status" value="1"/>
</dbReference>
<feature type="transmembrane region" description="Helical" evidence="14">
    <location>
        <begin position="184"/>
        <end position="207"/>
    </location>
</feature>
<keyword evidence="7 14" id="KW-0812">Transmembrane</keyword>
<comment type="subcellular location">
    <subcellularLocation>
        <location evidence="2 14">Cell inner membrane</location>
    </subcellularLocation>
</comment>
<dbReference type="SMART" id="SM00388">
    <property type="entry name" value="HisKA"/>
    <property type="match status" value="1"/>
</dbReference>
<evidence type="ECO:0000256" key="2">
    <source>
        <dbReference type="ARBA" id="ARBA00004533"/>
    </source>
</evidence>
<evidence type="ECO:0000256" key="5">
    <source>
        <dbReference type="ARBA" id="ARBA00022553"/>
    </source>
</evidence>
<dbReference type="CDD" id="cd00082">
    <property type="entry name" value="HisKA"/>
    <property type="match status" value="1"/>
</dbReference>
<dbReference type="Pfam" id="PF00512">
    <property type="entry name" value="HisKA"/>
    <property type="match status" value="1"/>
</dbReference>
<dbReference type="InterPro" id="IPR036890">
    <property type="entry name" value="HATPase_C_sf"/>
</dbReference>
<dbReference type="SUPFAM" id="SSF158472">
    <property type="entry name" value="HAMP domain-like"/>
    <property type="match status" value="1"/>
</dbReference>
<gene>
    <name evidence="18" type="ORF">CDN99_07825</name>
</gene>
<protein>
    <recommendedName>
        <fullName evidence="14">Sensor protein</fullName>
        <ecNumber evidence="14">2.7.13.3</ecNumber>
    </recommendedName>
</protein>
<dbReference type="GO" id="GO:0005524">
    <property type="term" value="F:ATP binding"/>
    <property type="evidence" value="ECO:0007669"/>
    <property type="project" value="UniProtKB-KW"/>
</dbReference>
<comment type="caution">
    <text evidence="18">The sequence shown here is derived from an EMBL/GenBank/DDBJ whole genome shotgun (WGS) entry which is preliminary data.</text>
</comment>
<dbReference type="EMBL" id="NIOF01000002">
    <property type="protein sequence ID" value="OWQ92238.1"/>
    <property type="molecule type" value="Genomic_DNA"/>
</dbReference>
<dbReference type="InterPro" id="IPR036097">
    <property type="entry name" value="HisK_dim/P_sf"/>
</dbReference>
<organism evidence="18 19">
    <name type="scientific">Roseateles aquatilis</name>
    <dbReference type="NCBI Taxonomy" id="431061"/>
    <lineage>
        <taxon>Bacteria</taxon>
        <taxon>Pseudomonadati</taxon>
        <taxon>Pseudomonadota</taxon>
        <taxon>Betaproteobacteria</taxon>
        <taxon>Burkholderiales</taxon>
        <taxon>Sphaerotilaceae</taxon>
        <taxon>Roseateles</taxon>
    </lineage>
</organism>
<evidence type="ECO:0000256" key="6">
    <source>
        <dbReference type="ARBA" id="ARBA00022679"/>
    </source>
</evidence>
<evidence type="ECO:0000256" key="4">
    <source>
        <dbReference type="ARBA" id="ARBA00022519"/>
    </source>
</evidence>
<dbReference type="PANTHER" id="PTHR45436">
    <property type="entry name" value="SENSOR HISTIDINE KINASE YKOH"/>
    <property type="match status" value="1"/>
</dbReference>
<dbReference type="Pfam" id="PF00672">
    <property type="entry name" value="HAMP"/>
    <property type="match status" value="1"/>
</dbReference>
<evidence type="ECO:0000256" key="1">
    <source>
        <dbReference type="ARBA" id="ARBA00000085"/>
    </source>
</evidence>
<keyword evidence="12 14" id="KW-0902">Two-component regulatory system</keyword>
<dbReference type="SUPFAM" id="SSF55874">
    <property type="entry name" value="ATPase domain of HSP90 chaperone/DNA topoisomerase II/histidine kinase"/>
    <property type="match status" value="1"/>
</dbReference>
<keyword evidence="4 14" id="KW-0997">Cell inner membrane</keyword>
<feature type="compositionally biased region" description="Basic residues" evidence="15">
    <location>
        <begin position="490"/>
        <end position="503"/>
    </location>
</feature>
<dbReference type="PROSITE" id="PS50885">
    <property type="entry name" value="HAMP"/>
    <property type="match status" value="1"/>
</dbReference>
<evidence type="ECO:0000256" key="12">
    <source>
        <dbReference type="ARBA" id="ARBA00023012"/>
    </source>
</evidence>
<feature type="transmembrane region" description="Helical" evidence="14">
    <location>
        <begin position="37"/>
        <end position="57"/>
    </location>
</feature>
<dbReference type="Gene3D" id="6.10.340.10">
    <property type="match status" value="1"/>
</dbReference>
<dbReference type="EC" id="2.7.13.3" evidence="14"/>
<dbReference type="PANTHER" id="PTHR45436:SF9">
    <property type="entry name" value="SENSOR PROTEIN"/>
    <property type="match status" value="1"/>
</dbReference>
<dbReference type="InterPro" id="IPR003660">
    <property type="entry name" value="HAMP_dom"/>
</dbReference>
<comment type="function">
    <text evidence="14">Member of a two-component regulatory system.</text>
</comment>
<evidence type="ECO:0000256" key="13">
    <source>
        <dbReference type="ARBA" id="ARBA00023136"/>
    </source>
</evidence>
<feature type="domain" description="Histidine kinase" evidence="16">
    <location>
        <begin position="265"/>
        <end position="488"/>
    </location>
</feature>
<dbReference type="InterPro" id="IPR006290">
    <property type="entry name" value="CztS_silS_copS"/>
</dbReference>
<dbReference type="InterPro" id="IPR050428">
    <property type="entry name" value="TCS_sensor_his_kinase"/>
</dbReference>
<reference evidence="18 19" key="1">
    <citation type="journal article" date="2008" name="Int. J. Syst. Evol. Microbiol.">
        <title>Description of Roseateles aquatilis sp. nov. and Roseateles terrae sp. nov., in the class Betaproteobacteria, and emended description of the genus Roseateles.</title>
        <authorList>
            <person name="Gomila M."/>
            <person name="Bowien B."/>
            <person name="Falsen E."/>
            <person name="Moore E.R."/>
            <person name="Lalucat J."/>
        </authorList>
    </citation>
    <scope>NUCLEOTIDE SEQUENCE [LARGE SCALE GENOMIC DNA]</scope>
    <source>
        <strain evidence="18 19">CCUG 48205</strain>
    </source>
</reference>
<keyword evidence="6 14" id="KW-0808">Transferase</keyword>
<dbReference type="OrthoDB" id="9786919at2"/>
<keyword evidence="9 14" id="KW-0418">Kinase</keyword>
<sequence length="503" mass="54963">MRITDLSSLRPTLRDRIGALRRRLARTSDGLGQRLPLWLATQTFTGLALISLAVYLLTAADLEERQREVLDGNRALIAHVLNEAARSTASGVPASADRSEVIETTNEPALRRRLDEFFDLHRDVRLRLTRLDGGVLYDNLGRADLSAKGLRIERFEAGAGLAPATLVLDARADAAFVRRLGMTLMIASLAGALLVSLGGFLLVRLALRPVRRLVDQTRRLAAPNLHHRLDADGLPDELLPLVDQFNALLERLRRSYAQLEGFNADVAHELRTPLATLITGTELSMREPGIPDATMDRLGSNLEELRRMAGIVSDMLFLSHAHSGARARRQPVESLAALARDVADYHEASIAEAGLALGVDGEAAGEFDAALLKRALSNLIGNATRYGTPGSTIRVCIDADGPGVVRLTVANQGPTIPPDHLPRLFDRFYRGDPARSRVTDNHGLGLSIVAAIARMHDGTPFARSDADRTRIGLTLTGARLPAPMPMSRPSRVRRRQLHFRARH</sequence>
<dbReference type="Gene3D" id="3.30.565.10">
    <property type="entry name" value="Histidine kinase-like ATPase, C-terminal domain"/>
    <property type="match status" value="1"/>
</dbReference>
<dbReference type="Proteomes" id="UP000197468">
    <property type="component" value="Unassembled WGS sequence"/>
</dbReference>
<dbReference type="GO" id="GO:0005886">
    <property type="term" value="C:plasma membrane"/>
    <property type="evidence" value="ECO:0007669"/>
    <property type="project" value="UniProtKB-SubCell"/>
</dbReference>
<evidence type="ECO:0000259" key="17">
    <source>
        <dbReference type="PROSITE" id="PS50885"/>
    </source>
</evidence>
<dbReference type="PRINTS" id="PR00344">
    <property type="entry name" value="BCTRLSENSOR"/>
</dbReference>
<keyword evidence="8 14" id="KW-0547">Nucleotide-binding</keyword>
<dbReference type="NCBIfam" id="TIGR01386">
    <property type="entry name" value="cztS_silS_copS"/>
    <property type="match status" value="1"/>
</dbReference>
<feature type="region of interest" description="Disordered" evidence="15">
    <location>
        <begin position="479"/>
        <end position="503"/>
    </location>
</feature>
<dbReference type="InterPro" id="IPR003661">
    <property type="entry name" value="HisK_dim/P_dom"/>
</dbReference>
<evidence type="ECO:0000259" key="16">
    <source>
        <dbReference type="PROSITE" id="PS50109"/>
    </source>
</evidence>
<name>A0A246JHV0_9BURK</name>
<evidence type="ECO:0000256" key="14">
    <source>
        <dbReference type="RuleBase" id="RU364088"/>
    </source>
</evidence>
<dbReference type="PROSITE" id="PS50109">
    <property type="entry name" value="HIS_KIN"/>
    <property type="match status" value="1"/>
</dbReference>
<evidence type="ECO:0000256" key="10">
    <source>
        <dbReference type="ARBA" id="ARBA00022840"/>
    </source>
</evidence>
<keyword evidence="13 14" id="KW-0472">Membrane</keyword>
<dbReference type="Gene3D" id="1.10.287.130">
    <property type="match status" value="1"/>
</dbReference>
<feature type="compositionally biased region" description="Low complexity" evidence="15">
    <location>
        <begin position="479"/>
        <end position="489"/>
    </location>
</feature>
<dbReference type="GO" id="GO:0000155">
    <property type="term" value="F:phosphorelay sensor kinase activity"/>
    <property type="evidence" value="ECO:0007669"/>
    <property type="project" value="InterPro"/>
</dbReference>
<dbReference type="InterPro" id="IPR005467">
    <property type="entry name" value="His_kinase_dom"/>
</dbReference>
<dbReference type="InterPro" id="IPR003594">
    <property type="entry name" value="HATPase_dom"/>
</dbReference>
<keyword evidence="11 14" id="KW-1133">Transmembrane helix</keyword>
<evidence type="ECO:0000256" key="8">
    <source>
        <dbReference type="ARBA" id="ARBA00022741"/>
    </source>
</evidence>
<evidence type="ECO:0000256" key="9">
    <source>
        <dbReference type="ARBA" id="ARBA00022777"/>
    </source>
</evidence>